<sequence length="267" mass="29501">MCIAYLAIGAHPDWPLFIAANRDEFHARPTMVAGPWPTHPELLAGIDQMAGGTWLGVTRQGRFALLTNYRDMAYKAQAASRGALVADYLKQEMPPGDYAAQIARQGGRYNGFNLIVGDLEQSCYASNRHGDGQAVVLEPGRHVLSNHLLNTAWPKTQRLKERLDEYPMQELAKTLNPVFDILKDTTPAEDNALPSTGLSLERERLLSSPFIISPEYGTRCSTVVAINRDGRGFFSEITYDPQGIPAERHDWPFSLARHPVPAAGSES</sequence>
<dbReference type="AlphaFoldDB" id="A0A2U1CHR3"/>
<dbReference type="InterPro" id="IPR008551">
    <property type="entry name" value="TANGO2"/>
</dbReference>
<comment type="caution">
    <text evidence="1">The sequence shown here is derived from an EMBL/GenBank/DDBJ whole genome shotgun (WGS) entry which is preliminary data.</text>
</comment>
<dbReference type="OrthoDB" id="4380123at2"/>
<dbReference type="Proteomes" id="UP000246145">
    <property type="component" value="Unassembled WGS sequence"/>
</dbReference>
<keyword evidence="2" id="KW-1185">Reference proteome</keyword>
<dbReference type="Pfam" id="PF05742">
    <property type="entry name" value="TANGO2"/>
    <property type="match status" value="1"/>
</dbReference>
<name>A0A2U1CHR3_9BURK</name>
<evidence type="ECO:0000313" key="2">
    <source>
        <dbReference type="Proteomes" id="UP000246145"/>
    </source>
</evidence>
<dbReference type="PANTHER" id="PTHR17985">
    <property type="entry name" value="SER/THR-RICH PROTEIN T10 IN DGCR REGION"/>
    <property type="match status" value="1"/>
</dbReference>
<protein>
    <submittedName>
        <fullName evidence="1">Uncharacterized protein with NRDE domain</fullName>
    </submittedName>
</protein>
<dbReference type="PANTHER" id="PTHR17985:SF8">
    <property type="entry name" value="TRANSPORT AND GOLGI ORGANIZATION PROTEIN 2 HOMOLOG"/>
    <property type="match status" value="1"/>
</dbReference>
<dbReference type="STRING" id="1231391.GCA_000308195_00140"/>
<organism evidence="1 2">
    <name type="scientific">Pusillimonas noertemannii</name>
    <dbReference type="NCBI Taxonomy" id="305977"/>
    <lineage>
        <taxon>Bacteria</taxon>
        <taxon>Pseudomonadati</taxon>
        <taxon>Pseudomonadota</taxon>
        <taxon>Betaproteobacteria</taxon>
        <taxon>Burkholderiales</taxon>
        <taxon>Alcaligenaceae</taxon>
        <taxon>Pusillimonas</taxon>
    </lineage>
</organism>
<reference evidence="1 2" key="1">
    <citation type="submission" date="2018-04" db="EMBL/GenBank/DDBJ databases">
        <title>Genomic Encyclopedia of Type Strains, Phase IV (KMG-IV): sequencing the most valuable type-strain genomes for metagenomic binning, comparative biology and taxonomic classification.</title>
        <authorList>
            <person name="Goeker M."/>
        </authorList>
    </citation>
    <scope>NUCLEOTIDE SEQUENCE [LARGE SCALE GENOMIC DNA]</scope>
    <source>
        <strain evidence="1 2">DSM 10065</strain>
    </source>
</reference>
<gene>
    <name evidence="1" type="ORF">C7440_3715</name>
</gene>
<proteinExistence type="predicted"/>
<dbReference type="RefSeq" id="WP_116519482.1">
    <property type="nucleotide sequence ID" value="NZ_JACCEX010000006.1"/>
</dbReference>
<evidence type="ECO:0000313" key="1">
    <source>
        <dbReference type="EMBL" id="PVY60468.1"/>
    </source>
</evidence>
<accession>A0A2U1CHR3</accession>
<dbReference type="EMBL" id="QEKO01000009">
    <property type="protein sequence ID" value="PVY60468.1"/>
    <property type="molecule type" value="Genomic_DNA"/>
</dbReference>